<name>A0AA88YVR0_PINIB</name>
<evidence type="ECO:0008006" key="5">
    <source>
        <dbReference type="Google" id="ProtNLM"/>
    </source>
</evidence>
<dbReference type="Gene3D" id="3.30.70.270">
    <property type="match status" value="1"/>
</dbReference>
<dbReference type="InterPro" id="IPR008042">
    <property type="entry name" value="Retrotrans_Pao"/>
</dbReference>
<reference evidence="3" key="1">
    <citation type="submission" date="2019-08" db="EMBL/GenBank/DDBJ databases">
        <title>The improved chromosome-level genome for the pearl oyster Pinctada fucata martensii using PacBio sequencing and Hi-C.</title>
        <authorList>
            <person name="Zheng Z."/>
        </authorList>
    </citation>
    <scope>NUCLEOTIDE SEQUENCE</scope>
    <source>
        <strain evidence="3">ZZ-2019</strain>
        <tissue evidence="3">Adductor muscle</tissue>
    </source>
</reference>
<feature type="coiled-coil region" evidence="1">
    <location>
        <begin position="46"/>
        <end position="73"/>
    </location>
</feature>
<sequence>MSTEQATSDSVTPVQEENAEKAESVHTYHTSTSSSAAARKEAKAYAAKVKLQFAEMEAEMKRKQAAIAFNEAKMKKEREDLTVEQELLSCRKEVAVAEAEASAYNILDAPSKANSKVDSFIRTKSFVDADNNFRLANTVPKQTLNHDAPDFVPNYTSFHQTVPPDFAPIHTSTQQPAARDPYVTDFTRYLLKKDLLLSRLTCFDDKPENYRTWKVSFKTVMNELNVSSLEELDMLVKWTGPESKKQVLNIKAANVENPIVGLTKAWNRLEERYGCPEILESSIKKRLDSFPKLNVKDVKKLYELSDLVSEIECLKGQSNLCALFSYFDSSTGVNHIVSKLPYYLQQKWTTYAVKYMEDRGVVYPPFAVFAKFLQEQSRIRNNPSFIYDSTHFSGKKDQSPVSGIQKQLIVKKTGLKSTASSGDDKVVKCPLHHTAHSINKCRAFLAKTFADRIKYLREKNICLRCCESDSHWKKDCTAQIKCTICNSDTHTAALHKDKPTRQMPVNKGQSGEETLLKSEHVGNEGGERSTPHAFNQFVTSNVQKPPAVDSMNISSACTRICGDANSTGKSCAKIVLGTVHVANHEDIAVKVYIIIDDQSNQSLGSTQLFDQLGVAGNETEYILTSCAGQYRASGRKLHNLVIDSYNQSARLVIPTVTECNYLPSNKDEIPTPEIALSYPHLQDIASEIPLFDSGTDIMLLIGRDVIRAHHVIDQRVGPANTPYAQQLCLGWTIIGESCLGNCHLPNVVNVKKTNLLPNGRESILQPCSSVLKVKEVEPIGHNVFIRTSEDEKPGLSRDDRSFLNIMSSNFNKDEEGHWICPLPLREDRPRLANDYPLALKRAQMLDQSLRKDPIKRDHFITFMDKMLRNAHAERAPELREDEECWYIPIFGIYHPHKPGNIRIVFDSAVKYNGISLNDVLYTGPDLTNSLLGILMRFRREPVAVIADIEQMFYCFRVNVEHRNLLRFIWHEDNDFSKPLVDYRMCVHIFGSTSSPAIATYGLRKAASLSDRGSDVTDFVHNEFYVDDSLISLQTSEQAVDLITRTQQVLQNEGKLRLHKIASNNIDVMNAFPTTDLSKDVKDLDLGSDSLPTQRSLGITWSLDSDMFMFHVSEVQQSFTRRGILSTVNSLFDPLGFLAPVVIEGKILLRNLVQGTTDWDEPLSPQLLDVWENWTSSLKHLQDIKIPRMILSGSFTAAEHKTVHIFCDASEEAISSVGYLQAMVHNDIQLGFIIGKAKVAPSHGHTVPRLELCSAVLAVEIAELISSHLHLPIDNFKFYSDSRIVLGYLNNTSRRFYTYVTNRVHRILSSTKPEQWFYVSSENNPADKATRPISASELPNCAWLNGPSFLKQGESSDNSASFALQDPDRDKEVRPEIKTLKTELGSDSLNLGSHRFERVSNWRKLIRAVSCLQHIAQTFHGDKCSNGWHTCDESHTVRALSAAQNHIFRVVQHEIYHEEIECLKKGQSLSKSSPVLALSPYLDTENILRVGGRLDKSCLTEQEKHPILIPGRHCLSSRSSYN</sequence>
<feature type="region of interest" description="Disordered" evidence="2">
    <location>
        <begin position="1"/>
        <end position="39"/>
    </location>
</feature>
<protein>
    <recommendedName>
        <fullName evidence="5">Peptidase aspartic putative domain-containing protein</fullName>
    </recommendedName>
</protein>
<comment type="caution">
    <text evidence="3">The sequence shown here is derived from an EMBL/GenBank/DDBJ whole genome shotgun (WGS) entry which is preliminary data.</text>
</comment>
<dbReference type="SUPFAM" id="SSF56672">
    <property type="entry name" value="DNA/RNA polymerases"/>
    <property type="match status" value="1"/>
</dbReference>
<dbReference type="PANTHER" id="PTHR47331">
    <property type="entry name" value="PHD-TYPE DOMAIN-CONTAINING PROTEIN"/>
    <property type="match status" value="1"/>
</dbReference>
<dbReference type="EMBL" id="VSWD01000001">
    <property type="protein sequence ID" value="KAK3108981.1"/>
    <property type="molecule type" value="Genomic_DNA"/>
</dbReference>
<evidence type="ECO:0000313" key="3">
    <source>
        <dbReference type="EMBL" id="KAK3108981.1"/>
    </source>
</evidence>
<feature type="compositionally biased region" description="Polar residues" evidence="2">
    <location>
        <begin position="1"/>
        <end position="15"/>
    </location>
</feature>
<evidence type="ECO:0000256" key="2">
    <source>
        <dbReference type="SAM" id="MobiDB-lite"/>
    </source>
</evidence>
<dbReference type="Pfam" id="PF05380">
    <property type="entry name" value="Peptidase_A17"/>
    <property type="match status" value="1"/>
</dbReference>
<dbReference type="InterPro" id="IPR043128">
    <property type="entry name" value="Rev_trsase/Diguanyl_cyclase"/>
</dbReference>
<proteinExistence type="predicted"/>
<dbReference type="Proteomes" id="UP001186944">
    <property type="component" value="Unassembled WGS sequence"/>
</dbReference>
<keyword evidence="1" id="KW-0175">Coiled coil</keyword>
<dbReference type="InterPro" id="IPR043502">
    <property type="entry name" value="DNA/RNA_pol_sf"/>
</dbReference>
<dbReference type="Gene3D" id="3.10.10.10">
    <property type="entry name" value="HIV Type 1 Reverse Transcriptase, subunit A, domain 1"/>
    <property type="match status" value="1"/>
</dbReference>
<dbReference type="CDD" id="cd01644">
    <property type="entry name" value="RT_pepA17"/>
    <property type="match status" value="1"/>
</dbReference>
<gene>
    <name evidence="3" type="ORF">FSP39_020239</name>
</gene>
<evidence type="ECO:0000313" key="4">
    <source>
        <dbReference type="Proteomes" id="UP001186944"/>
    </source>
</evidence>
<organism evidence="3 4">
    <name type="scientific">Pinctada imbricata</name>
    <name type="common">Atlantic pearl-oyster</name>
    <name type="synonym">Pinctada martensii</name>
    <dbReference type="NCBI Taxonomy" id="66713"/>
    <lineage>
        <taxon>Eukaryota</taxon>
        <taxon>Metazoa</taxon>
        <taxon>Spiralia</taxon>
        <taxon>Lophotrochozoa</taxon>
        <taxon>Mollusca</taxon>
        <taxon>Bivalvia</taxon>
        <taxon>Autobranchia</taxon>
        <taxon>Pteriomorphia</taxon>
        <taxon>Pterioida</taxon>
        <taxon>Pterioidea</taxon>
        <taxon>Pteriidae</taxon>
        <taxon>Pinctada</taxon>
    </lineage>
</organism>
<keyword evidence="4" id="KW-1185">Reference proteome</keyword>
<evidence type="ECO:0000256" key="1">
    <source>
        <dbReference type="SAM" id="Coils"/>
    </source>
</evidence>
<accession>A0AA88YVR0</accession>
<dbReference type="PANTHER" id="PTHR47331:SF6">
    <property type="entry name" value="DOUBLECORTIN DOMAIN-CONTAINING PROTEIN"/>
    <property type="match status" value="1"/>
</dbReference>